<gene>
    <name evidence="1" type="ORF">CDES_07615</name>
</gene>
<proteinExistence type="predicted"/>
<reference evidence="1 2" key="1">
    <citation type="submission" date="2014-08" db="EMBL/GenBank/DDBJ databases">
        <title>Complete genome sequence of Corynebacterium deserti GIMN1.010 (=DSM 45689), isolated from desert sand in western China.</title>
        <authorList>
            <person name="Ruckert C."/>
            <person name="Albersmeier A."/>
            <person name="Kalinowski J."/>
        </authorList>
    </citation>
    <scope>NUCLEOTIDE SEQUENCE [LARGE SCALE GENOMIC DNA]</scope>
    <source>
        <strain evidence="1 2">GIMN1.010</strain>
    </source>
</reference>
<dbReference type="OrthoDB" id="3838051at2"/>
<dbReference type="Proteomes" id="UP000068067">
    <property type="component" value="Chromosome"/>
</dbReference>
<dbReference type="RefSeq" id="WP_156322802.1">
    <property type="nucleotide sequence ID" value="NZ_CP009220.1"/>
</dbReference>
<dbReference type="AlphaFoldDB" id="A0A0M4CY33"/>
<dbReference type="PATRIC" id="fig|931089.4.peg.1538"/>
<evidence type="ECO:0000313" key="2">
    <source>
        <dbReference type="Proteomes" id="UP000068067"/>
    </source>
</evidence>
<accession>A0A0M4CY33</accession>
<keyword evidence="2" id="KW-1185">Reference proteome</keyword>
<evidence type="ECO:0000313" key="1">
    <source>
        <dbReference type="EMBL" id="ALC05932.1"/>
    </source>
</evidence>
<dbReference type="KEGG" id="cdx:CDES_07615"/>
<organism evidence="1 2">
    <name type="scientific">Corynebacterium deserti GIMN1.010</name>
    <dbReference type="NCBI Taxonomy" id="931089"/>
    <lineage>
        <taxon>Bacteria</taxon>
        <taxon>Bacillati</taxon>
        <taxon>Actinomycetota</taxon>
        <taxon>Actinomycetes</taxon>
        <taxon>Mycobacteriales</taxon>
        <taxon>Corynebacteriaceae</taxon>
        <taxon>Corynebacterium</taxon>
    </lineage>
</organism>
<name>A0A0M4CY33_9CORY</name>
<protein>
    <submittedName>
        <fullName evidence="1">Uncharacterized protein</fullName>
    </submittedName>
</protein>
<sequence>MAGVLIQDGRRSGHLKWSIEAIQKGVADGVIINPFATPRVKIPRNPSAAEIVSEIHSIGGEVLFDPMTHAAMLSNSDRLDFYESWALWGANGRSLSNPIDRLEHIERVFKYQQTLNVPLLSPTTTIDDPQSVHANTALDMARLAKNLDSSSWQSLVGTRAFWSSGNRLDAYIGTLVSLQAPVWLITVSNEIVNENVHDLSATDAFAGLYRTVHSLSMRSRVIVAYADFGGLGTIAAGADSVGSGWDRGQRIFDPLSFQNGDGTPRRAASYVTQGRLLSVLRRDAADAIEKWDPMVAPLIRGGAMPKSDGEERLHHLHQLRKTIQDITVTPHRKDRVEILRGKYNQAKVDYETLIPSLRPSVETAHLTKWITNPLDVLERYAESEGF</sequence>
<dbReference type="EMBL" id="CP009220">
    <property type="protein sequence ID" value="ALC05932.1"/>
    <property type="molecule type" value="Genomic_DNA"/>
</dbReference>